<evidence type="ECO:0000313" key="2">
    <source>
        <dbReference type="EMBL" id="BAD68506.1"/>
    </source>
</evidence>
<feature type="compositionally biased region" description="Basic and acidic residues" evidence="1">
    <location>
        <begin position="46"/>
        <end position="70"/>
    </location>
</feature>
<reference evidence="3" key="2">
    <citation type="journal article" date="2008" name="Nucleic Acids Res.">
        <title>The rice annotation project database (RAP-DB): 2008 update.</title>
        <authorList>
            <consortium name="The rice annotation project (RAP)"/>
        </authorList>
    </citation>
    <scope>GENOME REANNOTATION</scope>
    <source>
        <strain evidence="3">cv. Nipponbare</strain>
    </source>
</reference>
<evidence type="ECO:0000313" key="3">
    <source>
        <dbReference type="Proteomes" id="UP000000763"/>
    </source>
</evidence>
<sequence>MPEGEGVAIAAEPPPPSQGCGPQADGTGGSAPTSRPVSGSVGAGAHLRDNRQRTAAGDEGRDGDGSDHSGGDATATGDGGEGAAELALSHVHPTAARGGSGDG</sequence>
<gene>
    <name evidence="2" type="primary">OSJNBa0059O19.12</name>
</gene>
<protein>
    <submittedName>
        <fullName evidence="2">Uncharacterized protein</fullName>
    </submittedName>
</protein>
<accession>Q5VPW7</accession>
<name>Q5VPW7_ORYSJ</name>
<feature type="region of interest" description="Disordered" evidence="1">
    <location>
        <begin position="1"/>
        <end position="103"/>
    </location>
</feature>
<organism evidence="2 3">
    <name type="scientific">Oryza sativa subsp. japonica</name>
    <name type="common">Rice</name>
    <dbReference type="NCBI Taxonomy" id="39947"/>
    <lineage>
        <taxon>Eukaryota</taxon>
        <taxon>Viridiplantae</taxon>
        <taxon>Streptophyta</taxon>
        <taxon>Embryophyta</taxon>
        <taxon>Tracheophyta</taxon>
        <taxon>Spermatophyta</taxon>
        <taxon>Magnoliopsida</taxon>
        <taxon>Liliopsida</taxon>
        <taxon>Poales</taxon>
        <taxon>Poaceae</taxon>
        <taxon>BOP clade</taxon>
        <taxon>Oryzoideae</taxon>
        <taxon>Oryzeae</taxon>
        <taxon>Oryzinae</taxon>
        <taxon>Oryza</taxon>
        <taxon>Oryza sativa</taxon>
    </lineage>
</organism>
<reference evidence="3" key="1">
    <citation type="journal article" date="2005" name="Nature">
        <title>The map-based sequence of the rice genome.</title>
        <authorList>
            <consortium name="International rice genome sequencing project (IRGSP)"/>
            <person name="Matsumoto T."/>
            <person name="Wu J."/>
            <person name="Kanamori H."/>
            <person name="Katayose Y."/>
            <person name="Fujisawa M."/>
            <person name="Namiki N."/>
            <person name="Mizuno H."/>
            <person name="Yamamoto K."/>
            <person name="Antonio B.A."/>
            <person name="Baba T."/>
            <person name="Sakata K."/>
            <person name="Nagamura Y."/>
            <person name="Aoki H."/>
            <person name="Arikawa K."/>
            <person name="Arita K."/>
            <person name="Bito T."/>
            <person name="Chiden Y."/>
            <person name="Fujitsuka N."/>
            <person name="Fukunaka R."/>
            <person name="Hamada M."/>
            <person name="Harada C."/>
            <person name="Hayashi A."/>
            <person name="Hijishita S."/>
            <person name="Honda M."/>
            <person name="Hosokawa S."/>
            <person name="Ichikawa Y."/>
            <person name="Idonuma A."/>
            <person name="Iijima M."/>
            <person name="Ikeda M."/>
            <person name="Ikeno M."/>
            <person name="Ito K."/>
            <person name="Ito S."/>
            <person name="Ito T."/>
            <person name="Ito Y."/>
            <person name="Ito Y."/>
            <person name="Iwabuchi A."/>
            <person name="Kamiya K."/>
            <person name="Karasawa W."/>
            <person name="Kurita K."/>
            <person name="Katagiri S."/>
            <person name="Kikuta A."/>
            <person name="Kobayashi H."/>
            <person name="Kobayashi N."/>
            <person name="Machita K."/>
            <person name="Maehara T."/>
            <person name="Masukawa M."/>
            <person name="Mizubayashi T."/>
            <person name="Mukai Y."/>
            <person name="Nagasaki H."/>
            <person name="Nagata Y."/>
            <person name="Naito S."/>
            <person name="Nakashima M."/>
            <person name="Nakama Y."/>
            <person name="Nakamichi Y."/>
            <person name="Nakamura M."/>
            <person name="Meguro A."/>
            <person name="Negishi M."/>
            <person name="Ohta I."/>
            <person name="Ohta T."/>
            <person name="Okamoto M."/>
            <person name="Ono N."/>
            <person name="Saji S."/>
            <person name="Sakaguchi M."/>
            <person name="Sakai K."/>
            <person name="Shibata M."/>
            <person name="Shimokawa T."/>
            <person name="Song J."/>
            <person name="Takazaki Y."/>
            <person name="Terasawa K."/>
            <person name="Tsugane M."/>
            <person name="Tsuji K."/>
            <person name="Ueda S."/>
            <person name="Waki K."/>
            <person name="Yamagata H."/>
            <person name="Yamamoto M."/>
            <person name="Yamamoto S."/>
            <person name="Yamane H."/>
            <person name="Yoshiki S."/>
            <person name="Yoshihara R."/>
            <person name="Yukawa K."/>
            <person name="Zhong H."/>
            <person name="Yano M."/>
            <person name="Yuan Q."/>
            <person name="Ouyang S."/>
            <person name="Liu J."/>
            <person name="Jones K.M."/>
            <person name="Gansberger K."/>
            <person name="Moffat K."/>
            <person name="Hill J."/>
            <person name="Bera J."/>
            <person name="Fadrosh D."/>
            <person name="Jin S."/>
            <person name="Johri S."/>
            <person name="Kim M."/>
            <person name="Overton L."/>
            <person name="Reardon M."/>
            <person name="Tsitrin T."/>
            <person name="Vuong H."/>
            <person name="Weaver B."/>
            <person name="Ciecko A."/>
            <person name="Tallon L."/>
            <person name="Jackson J."/>
            <person name="Pai G."/>
            <person name="Aken S.V."/>
            <person name="Utterback T."/>
            <person name="Reidmuller S."/>
            <person name="Feldblyum T."/>
            <person name="Hsiao J."/>
            <person name="Zismann V."/>
            <person name="Iobst S."/>
            <person name="de Vazeille A.R."/>
            <person name="Buell C.R."/>
            <person name="Ying K."/>
            <person name="Li Y."/>
            <person name="Lu T."/>
            <person name="Huang Y."/>
            <person name="Zhao Q."/>
            <person name="Feng Q."/>
            <person name="Zhang L."/>
            <person name="Zhu J."/>
            <person name="Weng Q."/>
            <person name="Mu J."/>
            <person name="Lu Y."/>
            <person name="Fan D."/>
            <person name="Liu Y."/>
            <person name="Guan J."/>
            <person name="Zhang Y."/>
            <person name="Yu S."/>
            <person name="Liu X."/>
            <person name="Zhang Y."/>
            <person name="Hong G."/>
            <person name="Han B."/>
            <person name="Choisne N."/>
            <person name="Demange N."/>
            <person name="Orjeda G."/>
            <person name="Samain S."/>
            <person name="Cattolico L."/>
            <person name="Pelletier E."/>
            <person name="Couloux A."/>
            <person name="Segurens B."/>
            <person name="Wincker P."/>
            <person name="D'Hont A."/>
            <person name="Scarpelli C."/>
            <person name="Weissenbach J."/>
            <person name="Salanoubat M."/>
            <person name="Quetier F."/>
            <person name="Yu Y."/>
            <person name="Kim H.R."/>
            <person name="Rambo T."/>
            <person name="Currie J."/>
            <person name="Collura K."/>
            <person name="Luo M."/>
            <person name="Yang T."/>
            <person name="Ammiraju J.S.S."/>
            <person name="Engler F."/>
            <person name="Soderlund C."/>
            <person name="Wing R.A."/>
            <person name="Palmer L.E."/>
            <person name="de la Bastide M."/>
            <person name="Spiegel L."/>
            <person name="Nascimento L."/>
            <person name="Zutavern T."/>
            <person name="O'Shaughnessy A."/>
            <person name="Dike S."/>
            <person name="Dedhia N."/>
            <person name="Preston R."/>
            <person name="Balija V."/>
            <person name="McCombie W.R."/>
            <person name="Chow T."/>
            <person name="Chen H."/>
            <person name="Chung M."/>
            <person name="Chen C."/>
            <person name="Shaw J."/>
            <person name="Wu H."/>
            <person name="Hsiao K."/>
            <person name="Chao Y."/>
            <person name="Chu M."/>
            <person name="Cheng C."/>
            <person name="Hour A."/>
            <person name="Lee P."/>
            <person name="Lin S."/>
            <person name="Lin Y."/>
            <person name="Liou J."/>
            <person name="Liu S."/>
            <person name="Hsing Y."/>
            <person name="Raghuvanshi S."/>
            <person name="Mohanty A."/>
            <person name="Bharti A.K."/>
            <person name="Gaur A."/>
            <person name="Gupta V."/>
            <person name="Kumar D."/>
            <person name="Ravi V."/>
            <person name="Vij S."/>
            <person name="Kapur A."/>
            <person name="Khurana P."/>
            <person name="Khurana P."/>
            <person name="Khurana J.P."/>
            <person name="Tyagi A.K."/>
            <person name="Gaikwad K."/>
            <person name="Singh A."/>
            <person name="Dalal V."/>
            <person name="Srivastava S."/>
            <person name="Dixit A."/>
            <person name="Pal A.K."/>
            <person name="Ghazi I.A."/>
            <person name="Yadav M."/>
            <person name="Pandit A."/>
            <person name="Bhargava A."/>
            <person name="Sureshbabu K."/>
            <person name="Batra K."/>
            <person name="Sharma T.R."/>
            <person name="Mohapatra T."/>
            <person name="Singh N.K."/>
            <person name="Messing J."/>
            <person name="Nelson A.B."/>
            <person name="Fuks G."/>
            <person name="Kavchok S."/>
            <person name="Keizer G."/>
            <person name="Linton E."/>
            <person name="Llaca V."/>
            <person name="Song R."/>
            <person name="Tanyolac B."/>
            <person name="Young S."/>
            <person name="Ho-Il K."/>
            <person name="Hahn J.H."/>
            <person name="Sangsakoo G."/>
            <person name="Vanavichit A."/>
            <person name="de Mattos Luiz.A.T."/>
            <person name="Zimmer P.D."/>
            <person name="Malone G."/>
            <person name="Dellagostin O."/>
            <person name="de Oliveira A.C."/>
            <person name="Bevan M."/>
            <person name="Bancroft I."/>
            <person name="Minx P."/>
            <person name="Cordum H."/>
            <person name="Wilson R."/>
            <person name="Cheng Z."/>
            <person name="Jin W."/>
            <person name="Jiang J."/>
            <person name="Leong S.A."/>
            <person name="Iwama H."/>
            <person name="Gojobori T."/>
            <person name="Itoh T."/>
            <person name="Niimura Y."/>
            <person name="Fujii Y."/>
            <person name="Habara T."/>
            <person name="Sakai H."/>
            <person name="Sato Y."/>
            <person name="Wilson G."/>
            <person name="Kumar K."/>
            <person name="McCouch S."/>
            <person name="Juretic N."/>
            <person name="Hoen D."/>
            <person name="Wright S."/>
            <person name="Bruskiewich R."/>
            <person name="Bureau T."/>
            <person name="Miyao A."/>
            <person name="Hirochika H."/>
            <person name="Nishikawa T."/>
            <person name="Kadowaki K."/>
            <person name="Sugiura M."/>
            <person name="Burr B."/>
            <person name="Sasaki T."/>
        </authorList>
    </citation>
    <scope>NUCLEOTIDE SEQUENCE [LARGE SCALE GENOMIC DNA]</scope>
    <source>
        <strain evidence="3">cv. Nipponbare</strain>
    </source>
</reference>
<dbReference type="Proteomes" id="UP000000763">
    <property type="component" value="Chromosome 6"/>
</dbReference>
<proteinExistence type="predicted"/>
<evidence type="ECO:0000256" key="1">
    <source>
        <dbReference type="SAM" id="MobiDB-lite"/>
    </source>
</evidence>
<dbReference type="AlphaFoldDB" id="Q5VPW7"/>
<dbReference type="EMBL" id="AP003538">
    <property type="protein sequence ID" value="BAD68506.1"/>
    <property type="molecule type" value="Genomic_DNA"/>
</dbReference>